<dbReference type="Proteomes" id="UP000828390">
    <property type="component" value="Unassembled WGS sequence"/>
</dbReference>
<organism evidence="1 2">
    <name type="scientific">Dreissena polymorpha</name>
    <name type="common">Zebra mussel</name>
    <name type="synonym">Mytilus polymorpha</name>
    <dbReference type="NCBI Taxonomy" id="45954"/>
    <lineage>
        <taxon>Eukaryota</taxon>
        <taxon>Metazoa</taxon>
        <taxon>Spiralia</taxon>
        <taxon>Lophotrochozoa</taxon>
        <taxon>Mollusca</taxon>
        <taxon>Bivalvia</taxon>
        <taxon>Autobranchia</taxon>
        <taxon>Heteroconchia</taxon>
        <taxon>Euheterodonta</taxon>
        <taxon>Imparidentia</taxon>
        <taxon>Neoheterodontei</taxon>
        <taxon>Myida</taxon>
        <taxon>Dreissenoidea</taxon>
        <taxon>Dreissenidae</taxon>
        <taxon>Dreissena</taxon>
    </lineage>
</organism>
<gene>
    <name evidence="1" type="ORF">DPMN_020278</name>
</gene>
<name>A0A9D4NIJ5_DREPO</name>
<comment type="caution">
    <text evidence="1">The sequence shown here is derived from an EMBL/GenBank/DDBJ whole genome shotgun (WGS) entry which is preliminary data.</text>
</comment>
<sequence>MTFRDENGVDVIYYPVGGRAFSLGHVGLRIETHGDPCNVLVNGDNLIPIQSVKPSPIEKAH</sequence>
<dbReference type="AlphaFoldDB" id="A0A9D4NIJ5"/>
<evidence type="ECO:0000313" key="1">
    <source>
        <dbReference type="EMBL" id="KAH3896105.1"/>
    </source>
</evidence>
<evidence type="ECO:0000313" key="2">
    <source>
        <dbReference type="Proteomes" id="UP000828390"/>
    </source>
</evidence>
<protein>
    <submittedName>
        <fullName evidence="1">Uncharacterized protein</fullName>
    </submittedName>
</protein>
<dbReference type="EMBL" id="JAIWYP010000001">
    <property type="protein sequence ID" value="KAH3896105.1"/>
    <property type="molecule type" value="Genomic_DNA"/>
</dbReference>
<accession>A0A9D4NIJ5</accession>
<proteinExistence type="predicted"/>
<reference evidence="1" key="1">
    <citation type="journal article" date="2019" name="bioRxiv">
        <title>The Genome of the Zebra Mussel, Dreissena polymorpha: A Resource for Invasive Species Research.</title>
        <authorList>
            <person name="McCartney M.A."/>
            <person name="Auch B."/>
            <person name="Kono T."/>
            <person name="Mallez S."/>
            <person name="Zhang Y."/>
            <person name="Obille A."/>
            <person name="Becker A."/>
            <person name="Abrahante J.E."/>
            <person name="Garbe J."/>
            <person name="Badalamenti J.P."/>
            <person name="Herman A."/>
            <person name="Mangelson H."/>
            <person name="Liachko I."/>
            <person name="Sullivan S."/>
            <person name="Sone E.D."/>
            <person name="Koren S."/>
            <person name="Silverstein K.A.T."/>
            <person name="Beckman K.B."/>
            <person name="Gohl D.M."/>
        </authorList>
    </citation>
    <scope>NUCLEOTIDE SEQUENCE</scope>
    <source>
        <strain evidence="1">Duluth1</strain>
        <tissue evidence="1">Whole animal</tissue>
    </source>
</reference>
<keyword evidence="2" id="KW-1185">Reference proteome</keyword>
<reference evidence="1" key="2">
    <citation type="submission" date="2020-11" db="EMBL/GenBank/DDBJ databases">
        <authorList>
            <person name="McCartney M.A."/>
            <person name="Auch B."/>
            <person name="Kono T."/>
            <person name="Mallez S."/>
            <person name="Becker A."/>
            <person name="Gohl D.M."/>
            <person name="Silverstein K.A.T."/>
            <person name="Koren S."/>
            <person name="Bechman K.B."/>
            <person name="Herman A."/>
            <person name="Abrahante J.E."/>
            <person name="Garbe J."/>
        </authorList>
    </citation>
    <scope>NUCLEOTIDE SEQUENCE</scope>
    <source>
        <strain evidence="1">Duluth1</strain>
        <tissue evidence="1">Whole animal</tissue>
    </source>
</reference>